<dbReference type="EMBL" id="MCGO01000018">
    <property type="protein sequence ID" value="ORY46114.1"/>
    <property type="molecule type" value="Genomic_DNA"/>
</dbReference>
<evidence type="ECO:0000256" key="1">
    <source>
        <dbReference type="SAM" id="Coils"/>
    </source>
</evidence>
<gene>
    <name evidence="3" type="ORF">BCR33DRAFT_716116</name>
</gene>
<protein>
    <submittedName>
        <fullName evidence="3">Uncharacterized protein</fullName>
    </submittedName>
</protein>
<feature type="compositionally biased region" description="Low complexity" evidence="2">
    <location>
        <begin position="300"/>
        <end position="317"/>
    </location>
</feature>
<feature type="compositionally biased region" description="Polar residues" evidence="2">
    <location>
        <begin position="318"/>
        <end position="333"/>
    </location>
</feature>
<reference evidence="3 4" key="1">
    <citation type="submission" date="2016-07" db="EMBL/GenBank/DDBJ databases">
        <title>Pervasive Adenine N6-methylation of Active Genes in Fungi.</title>
        <authorList>
            <consortium name="DOE Joint Genome Institute"/>
            <person name="Mondo S.J."/>
            <person name="Dannebaum R.O."/>
            <person name="Kuo R.C."/>
            <person name="Labutti K."/>
            <person name="Haridas S."/>
            <person name="Kuo A."/>
            <person name="Salamov A."/>
            <person name="Ahrendt S.R."/>
            <person name="Lipzen A."/>
            <person name="Sullivan W."/>
            <person name="Andreopoulos W.B."/>
            <person name="Clum A."/>
            <person name="Lindquist E."/>
            <person name="Daum C."/>
            <person name="Ramamoorthy G.K."/>
            <person name="Gryganskyi A."/>
            <person name="Culley D."/>
            <person name="Magnuson J.K."/>
            <person name="James T.Y."/>
            <person name="O'Malley M.A."/>
            <person name="Stajich J.E."/>
            <person name="Spatafora J.W."/>
            <person name="Visel A."/>
            <person name="Grigoriev I.V."/>
        </authorList>
    </citation>
    <scope>NUCLEOTIDE SEQUENCE [LARGE SCALE GENOMIC DNA]</scope>
    <source>
        <strain evidence="3 4">JEL800</strain>
    </source>
</reference>
<dbReference type="OrthoDB" id="2160069at2759"/>
<dbReference type="AlphaFoldDB" id="A0A1Y2CH10"/>
<accession>A0A1Y2CH10</accession>
<name>A0A1Y2CH10_9FUNG</name>
<organism evidence="3 4">
    <name type="scientific">Rhizoclosmatium globosum</name>
    <dbReference type="NCBI Taxonomy" id="329046"/>
    <lineage>
        <taxon>Eukaryota</taxon>
        <taxon>Fungi</taxon>
        <taxon>Fungi incertae sedis</taxon>
        <taxon>Chytridiomycota</taxon>
        <taxon>Chytridiomycota incertae sedis</taxon>
        <taxon>Chytridiomycetes</taxon>
        <taxon>Chytridiales</taxon>
        <taxon>Chytriomycetaceae</taxon>
        <taxon>Rhizoclosmatium</taxon>
    </lineage>
</organism>
<dbReference type="Proteomes" id="UP000193642">
    <property type="component" value="Unassembled WGS sequence"/>
</dbReference>
<comment type="caution">
    <text evidence="3">The sequence shown here is derived from an EMBL/GenBank/DDBJ whole genome shotgun (WGS) entry which is preliminary data.</text>
</comment>
<evidence type="ECO:0000256" key="2">
    <source>
        <dbReference type="SAM" id="MobiDB-lite"/>
    </source>
</evidence>
<feature type="region of interest" description="Disordered" evidence="2">
    <location>
        <begin position="294"/>
        <end position="333"/>
    </location>
</feature>
<sequence>MAPGTSSSRLNQDAASITTILARIETQLQTESNQLQFMRRDVEELGRSVRTRLEAIESKLDHNKIQLDSLQTTQSAFGKAVTDLTIAVVGLKQHVDDSLHPEGMIVVKQEPNPKTSPITVDLGQITSVQAVMQTKLEQMQVDARVLFEFAQAEFGAVRKEVADVKEDVAKVLEKVVLERVTCVEHVPNVDKEVSATADVISKSPKPSKSKKRTAENADVVDEDPEDEVLEVLKTKPKGKKDSATPKVSKKSLATSAEKEVEDDVENTPELPKKPLVKKFKNLTAEIQSAFERPPWDKKSTSYTANNSSDYSSSRSTSFPKIQTKSVNSRTPQFPKQKNAYHSLIPFSGWAYELKYGDYIEAYYDKEGRWFLARAVYYTVTGTSTVFEVSREDGRRKIRPYTPEGAEERLGPIGPSQLDLRGDVDFPVLVDRECIREGNVFVLQK</sequence>
<feature type="coiled-coil region" evidence="1">
    <location>
        <begin position="21"/>
        <end position="73"/>
    </location>
</feature>
<feature type="compositionally biased region" description="Acidic residues" evidence="2">
    <location>
        <begin position="218"/>
        <end position="229"/>
    </location>
</feature>
<keyword evidence="1" id="KW-0175">Coiled coil</keyword>
<feature type="region of interest" description="Disordered" evidence="2">
    <location>
        <begin position="197"/>
        <end position="270"/>
    </location>
</feature>
<proteinExistence type="predicted"/>
<keyword evidence="4" id="KW-1185">Reference proteome</keyword>
<evidence type="ECO:0000313" key="4">
    <source>
        <dbReference type="Proteomes" id="UP000193642"/>
    </source>
</evidence>
<evidence type="ECO:0000313" key="3">
    <source>
        <dbReference type="EMBL" id="ORY46114.1"/>
    </source>
</evidence>